<evidence type="ECO:0000256" key="1">
    <source>
        <dbReference type="SAM" id="MobiDB-lite"/>
    </source>
</evidence>
<name>A0A5A7VJH3_CUCMM</name>
<evidence type="ECO:0000313" key="4">
    <source>
        <dbReference type="Proteomes" id="UP000321393"/>
    </source>
</evidence>
<proteinExistence type="predicted"/>
<evidence type="ECO:0000313" key="2">
    <source>
        <dbReference type="EMBL" id="KAA0067504.1"/>
    </source>
</evidence>
<reference evidence="4 5" key="1">
    <citation type="submission" date="2019-08" db="EMBL/GenBank/DDBJ databases">
        <title>Draft genome sequences of two oriental melons (Cucumis melo L. var makuwa).</title>
        <authorList>
            <person name="Kwon S.-Y."/>
        </authorList>
    </citation>
    <scope>NUCLEOTIDE SEQUENCE [LARGE SCALE GENOMIC DNA]</scope>
    <source>
        <strain evidence="5">cv. Chang Bougi</strain>
        <strain evidence="4">cv. SW 3</strain>
        <tissue evidence="2">Leaf</tissue>
    </source>
</reference>
<feature type="compositionally biased region" description="Basic and acidic residues" evidence="1">
    <location>
        <begin position="304"/>
        <end position="313"/>
    </location>
</feature>
<dbReference type="AlphaFoldDB" id="A0A5A7VJH3"/>
<dbReference type="Proteomes" id="UP000321393">
    <property type="component" value="Unassembled WGS sequence"/>
</dbReference>
<dbReference type="Proteomes" id="UP000321947">
    <property type="component" value="Unassembled WGS sequence"/>
</dbReference>
<feature type="compositionally biased region" description="Basic residues" evidence="1">
    <location>
        <begin position="201"/>
        <end position="211"/>
    </location>
</feature>
<feature type="compositionally biased region" description="Basic and acidic residues" evidence="1">
    <location>
        <begin position="330"/>
        <end position="339"/>
    </location>
</feature>
<dbReference type="EMBL" id="SSTE01000540">
    <property type="protein sequence ID" value="KAA0067504.1"/>
    <property type="molecule type" value="Genomic_DNA"/>
</dbReference>
<feature type="region of interest" description="Disordered" evidence="1">
    <location>
        <begin position="304"/>
        <end position="347"/>
    </location>
</feature>
<organism evidence="2 4">
    <name type="scientific">Cucumis melo var. makuwa</name>
    <name type="common">Oriental melon</name>
    <dbReference type="NCBI Taxonomy" id="1194695"/>
    <lineage>
        <taxon>Eukaryota</taxon>
        <taxon>Viridiplantae</taxon>
        <taxon>Streptophyta</taxon>
        <taxon>Embryophyta</taxon>
        <taxon>Tracheophyta</taxon>
        <taxon>Spermatophyta</taxon>
        <taxon>Magnoliopsida</taxon>
        <taxon>eudicotyledons</taxon>
        <taxon>Gunneridae</taxon>
        <taxon>Pentapetalae</taxon>
        <taxon>rosids</taxon>
        <taxon>fabids</taxon>
        <taxon>Cucurbitales</taxon>
        <taxon>Cucurbitaceae</taxon>
        <taxon>Benincaseae</taxon>
        <taxon>Cucumis</taxon>
    </lineage>
</organism>
<evidence type="ECO:0000313" key="5">
    <source>
        <dbReference type="Proteomes" id="UP000321947"/>
    </source>
</evidence>
<gene>
    <name evidence="3" type="ORF">E5676_scaffold530G00460</name>
    <name evidence="2" type="ORF">E6C27_scaffold50G00140</name>
</gene>
<accession>A0A5A7VJH3</accession>
<sequence length="347" mass="40009">MEEQEERVVKPSKEKLTIKRIILQDQDVASVIRPGVVDLFYEGYINEKEYYVEVKGRKVDFGPKALDVLYGIHENEIRHTIFKNLKEGDMKDTLEKVAWLRTKWDRTTIGKYQLFPYNLNTATSISVYVGEIICEHLVPWVQHPRGAKPFSHLIEHLYIKAYLDFEKLLQVAVKYGVCTASTLVASFPSKRTKQRPNTSRPSKKGKHRLKNWKQVKKKNGRKTKSHLYERGKETPQTLVVMLPVQPKSLSLEKSNLELFQDSISDPLAFIDDMFKGSEDMILSLEVSSRREVREEEVNYPLKMAKETTSKVDGETSLLSPPKPIVEASEQNEKLKKAVREEDEESVG</sequence>
<feature type="region of interest" description="Disordered" evidence="1">
    <location>
        <begin position="189"/>
        <end position="211"/>
    </location>
</feature>
<evidence type="ECO:0000313" key="3">
    <source>
        <dbReference type="EMBL" id="TYK22441.1"/>
    </source>
</evidence>
<protein>
    <submittedName>
        <fullName evidence="2">Uncharacterized protein</fullName>
    </submittedName>
</protein>
<dbReference type="EMBL" id="SSTD01005046">
    <property type="protein sequence ID" value="TYK22441.1"/>
    <property type="molecule type" value="Genomic_DNA"/>
</dbReference>
<comment type="caution">
    <text evidence="2">The sequence shown here is derived from an EMBL/GenBank/DDBJ whole genome shotgun (WGS) entry which is preliminary data.</text>
</comment>